<proteinExistence type="predicted"/>
<keyword evidence="3" id="KW-1185">Reference proteome</keyword>
<gene>
    <name evidence="2" type="ORF">SAMN05216474_0301</name>
</gene>
<feature type="domain" description="Glycosyl transferase family 1" evidence="1">
    <location>
        <begin position="175"/>
        <end position="347"/>
    </location>
</feature>
<dbReference type="OrthoDB" id="7560678at2"/>
<dbReference type="PANTHER" id="PTHR45947">
    <property type="entry name" value="SULFOQUINOVOSYL TRANSFERASE SQD2"/>
    <property type="match status" value="1"/>
</dbReference>
<accession>A0A1I6XLU4</accession>
<name>A0A1I6XLU4_9FLAO</name>
<reference evidence="2 3" key="1">
    <citation type="submission" date="2016-10" db="EMBL/GenBank/DDBJ databases">
        <authorList>
            <person name="de Groot N.N."/>
        </authorList>
    </citation>
    <scope>NUCLEOTIDE SEQUENCE [LARGE SCALE GENOMIC DNA]</scope>
    <source>
        <strain evidence="2 3">CGMCC 1.7005</strain>
    </source>
</reference>
<dbReference type="STRING" id="477690.SAMN05216474_0301"/>
<dbReference type="Gene3D" id="3.40.50.2000">
    <property type="entry name" value="Glycogen Phosphorylase B"/>
    <property type="match status" value="2"/>
</dbReference>
<dbReference type="RefSeq" id="WP_090245560.1">
    <property type="nucleotide sequence ID" value="NZ_FPAS01000001.1"/>
</dbReference>
<evidence type="ECO:0000313" key="2">
    <source>
        <dbReference type="EMBL" id="SFT39250.1"/>
    </source>
</evidence>
<protein>
    <submittedName>
        <fullName evidence="2">Glycosyltransferase involved in cell wall bisynthesis</fullName>
    </submittedName>
</protein>
<dbReference type="GO" id="GO:0016758">
    <property type="term" value="F:hexosyltransferase activity"/>
    <property type="evidence" value="ECO:0007669"/>
    <property type="project" value="TreeGrafter"/>
</dbReference>
<dbReference type="InterPro" id="IPR001296">
    <property type="entry name" value="Glyco_trans_1"/>
</dbReference>
<dbReference type="SUPFAM" id="SSF53756">
    <property type="entry name" value="UDP-Glycosyltransferase/glycogen phosphorylase"/>
    <property type="match status" value="1"/>
</dbReference>
<dbReference type="PANTHER" id="PTHR45947:SF3">
    <property type="entry name" value="SULFOQUINOVOSYL TRANSFERASE SQD2"/>
    <property type="match status" value="1"/>
</dbReference>
<dbReference type="CDD" id="cd03801">
    <property type="entry name" value="GT4_PimA-like"/>
    <property type="match status" value="1"/>
</dbReference>
<sequence>METLAFYCSSVSWGGLEMNFIRYAYWMHERGFNVVLYCVKDAYIDEKNKEYQIPVRYVAHNKKYFDYSNASKVGKQFKKDNVTAVWIRDRRDMNIMGLVKSKMKKDFKILYQQAMQIDVKKKDLFHTRRFAKIDLWISPLKFLAEQVKENTNFPAHKIHQIPLATDKVAGTKLSKEEARALLNLPQDKFILGILGRLDPLKGQHFLIKALAELEKKHQDVELLIVGDLTHNEGEDYYQLLQDEVKNLGLSSKVHFRPFMKDTEAFYKGIDLFVMASEGETFGMVTIEAMSYGLPIIGTRSAGTPEILGEGKFGKLYEVNNLEDFSMQFSSIYNAYDQATLMGENARKKALKTFSKQAVCEALEDLLVQHIKK</sequence>
<evidence type="ECO:0000259" key="1">
    <source>
        <dbReference type="Pfam" id="PF00534"/>
    </source>
</evidence>
<dbReference type="Pfam" id="PF00534">
    <property type="entry name" value="Glycos_transf_1"/>
    <property type="match status" value="1"/>
</dbReference>
<dbReference type="InterPro" id="IPR050194">
    <property type="entry name" value="Glycosyltransferase_grp1"/>
</dbReference>
<keyword evidence="2" id="KW-0808">Transferase</keyword>
<organism evidence="2 3">
    <name type="scientific">Lishizhenia tianjinensis</name>
    <dbReference type="NCBI Taxonomy" id="477690"/>
    <lineage>
        <taxon>Bacteria</taxon>
        <taxon>Pseudomonadati</taxon>
        <taxon>Bacteroidota</taxon>
        <taxon>Flavobacteriia</taxon>
        <taxon>Flavobacteriales</taxon>
        <taxon>Crocinitomicaceae</taxon>
        <taxon>Lishizhenia</taxon>
    </lineage>
</organism>
<dbReference type="EMBL" id="FPAS01000001">
    <property type="protein sequence ID" value="SFT39250.1"/>
    <property type="molecule type" value="Genomic_DNA"/>
</dbReference>
<dbReference type="AlphaFoldDB" id="A0A1I6XLU4"/>
<evidence type="ECO:0000313" key="3">
    <source>
        <dbReference type="Proteomes" id="UP000236454"/>
    </source>
</evidence>
<dbReference type="Proteomes" id="UP000236454">
    <property type="component" value="Unassembled WGS sequence"/>
</dbReference>